<dbReference type="InterPro" id="IPR035437">
    <property type="entry name" value="SNase_OB-fold_sf"/>
</dbReference>
<dbReference type="EMBL" id="CP002568">
    <property type="protein sequence ID" value="ADZ71452.1"/>
    <property type="molecule type" value="Genomic_DNA"/>
</dbReference>
<dbReference type="Proteomes" id="UP000008130">
    <property type="component" value="Chromosome"/>
</dbReference>
<proteinExistence type="predicted"/>
<dbReference type="HOGENOM" id="CLU_1239228_0_0_5"/>
<feature type="chain" id="PRO_5003280004" description="Nuclease" evidence="1">
    <location>
        <begin position="26"/>
        <end position="223"/>
    </location>
</feature>
<accession>F2IW67</accession>
<keyword evidence="3" id="KW-1185">Reference proteome</keyword>
<evidence type="ECO:0008006" key="4">
    <source>
        <dbReference type="Google" id="ProtNLM"/>
    </source>
</evidence>
<dbReference type="KEGG" id="pgv:SL003B_3029"/>
<dbReference type="eggNOG" id="COG1525">
    <property type="taxonomic scope" value="Bacteria"/>
</dbReference>
<dbReference type="Gene3D" id="2.40.50.90">
    <property type="match status" value="1"/>
</dbReference>
<evidence type="ECO:0000313" key="2">
    <source>
        <dbReference type="EMBL" id="ADZ71452.1"/>
    </source>
</evidence>
<dbReference type="SUPFAM" id="SSF50199">
    <property type="entry name" value="Staphylococcal nuclease"/>
    <property type="match status" value="1"/>
</dbReference>
<evidence type="ECO:0000313" key="3">
    <source>
        <dbReference type="Proteomes" id="UP000008130"/>
    </source>
</evidence>
<sequence length="223" mass="23330">MRAIRRTCLAGLGGLAFSLAGPLVAAFDAGAEGAGPAGQPGTGVLWTTKPVRIDPKRQELPRAPDRVSPYPDTMYVPPSVRVPNSVTFQVKGTVYRLAVLEPVPPQMVCREASGQRWACGLRARMNLRAMIAGKQIACRRIGVAADDGRPPEAAPKADPGPVLVDCVRGVDRIALDLLRSGSAVAARDLGGDLGDLAADLATAEAFARDLRAGIWSDAATAAR</sequence>
<reference evidence="2 3" key="1">
    <citation type="journal article" date="2011" name="J. Bacteriol.">
        <title>Complete genome sequence of Polymorphum gilvum SL003B-26A1T, a crude oil-degrading bacterium from oil-polluted saline soil.</title>
        <authorList>
            <person name="Li S.G."/>
            <person name="Tang Y.Q."/>
            <person name="Nie Y."/>
            <person name="Cai M."/>
            <person name="Wu X.L."/>
        </authorList>
    </citation>
    <scope>NUCLEOTIDE SEQUENCE [LARGE SCALE GENOMIC DNA]</scope>
    <source>
        <strain evidence="3">LMG 25793 / CGMCC 1.9160 / SL003B-26A1</strain>
    </source>
</reference>
<name>F2IW67_POLGS</name>
<dbReference type="AlphaFoldDB" id="F2IW67"/>
<feature type="signal peptide" evidence="1">
    <location>
        <begin position="1"/>
        <end position="25"/>
    </location>
</feature>
<gene>
    <name evidence="2" type="ordered locus">SL003B_3029</name>
</gene>
<organism evidence="2 3">
    <name type="scientific">Polymorphum gilvum (strain LMG 25793 / CGMCC 1.9160 / SL003B-26A1)</name>
    <dbReference type="NCBI Taxonomy" id="991905"/>
    <lineage>
        <taxon>Bacteria</taxon>
        <taxon>Pseudomonadati</taxon>
        <taxon>Pseudomonadota</taxon>
        <taxon>Alphaproteobacteria</taxon>
        <taxon>Rhodobacterales</taxon>
        <taxon>Paracoccaceae</taxon>
        <taxon>Polymorphum</taxon>
    </lineage>
</organism>
<protein>
    <recommendedName>
        <fullName evidence="4">Nuclease</fullName>
    </recommendedName>
</protein>
<keyword evidence="1" id="KW-0732">Signal</keyword>
<evidence type="ECO:0000256" key="1">
    <source>
        <dbReference type="SAM" id="SignalP"/>
    </source>
</evidence>